<dbReference type="STRING" id="879212.DespoDRAFT_00719"/>
<evidence type="ECO:0000313" key="2">
    <source>
        <dbReference type="Proteomes" id="UP000005778"/>
    </source>
</evidence>
<dbReference type="HOGENOM" id="CLU_2824123_0_0_7"/>
<name>I5AZQ0_9BACT</name>
<protein>
    <submittedName>
        <fullName evidence="1">Uncharacterized protein</fullName>
    </submittedName>
</protein>
<proteinExistence type="predicted"/>
<evidence type="ECO:0000313" key="1">
    <source>
        <dbReference type="EMBL" id="EIM62713.1"/>
    </source>
</evidence>
<gene>
    <name evidence="1" type="ORF">DespoDRAFT_00719</name>
</gene>
<dbReference type="AlphaFoldDB" id="I5AZQ0"/>
<dbReference type="EMBL" id="CM001488">
    <property type="protein sequence ID" value="EIM62713.1"/>
    <property type="molecule type" value="Genomic_DNA"/>
</dbReference>
<reference evidence="1 2" key="1">
    <citation type="submission" date="2011-09" db="EMBL/GenBank/DDBJ databases">
        <authorList>
            <consortium name="US DOE Joint Genome Institute (JGI-PGF)"/>
            <person name="Lucas S."/>
            <person name="Han J."/>
            <person name="Lapidus A."/>
            <person name="Cheng J.-F."/>
            <person name="Goodwin L."/>
            <person name="Pitluck S."/>
            <person name="Peters L."/>
            <person name="Land M.L."/>
            <person name="Hauser L."/>
            <person name="Orellana R."/>
            <person name="Lovley D."/>
            <person name="Woyke T.J."/>
        </authorList>
    </citation>
    <scope>NUCLEOTIDE SEQUENCE [LARGE SCALE GENOMIC DNA]</scope>
    <source>
        <strain evidence="1 2">2ac9</strain>
    </source>
</reference>
<keyword evidence="2" id="KW-1185">Reference proteome</keyword>
<reference evidence="1 2" key="2">
    <citation type="submission" date="2012-02" db="EMBL/GenBank/DDBJ databases">
        <title>Improved High-Quality Draft sequence of Desulfobacter postgatei 2ac9.</title>
        <authorList>
            <consortium name="US DOE Joint Genome Institute"/>
            <person name="Lucas S."/>
            <person name="Han J."/>
            <person name="Lapidus A."/>
            <person name="Cheng J.-F."/>
            <person name="Goodwin L."/>
            <person name="Pitluck S."/>
            <person name="Peters L."/>
            <person name="Ovchinnikova G."/>
            <person name="Held B."/>
            <person name="Detter J.C."/>
            <person name="Han C."/>
            <person name="Tapia R."/>
            <person name="Land M."/>
            <person name="Hauser L."/>
            <person name="Kyrpides N."/>
            <person name="Ivanova N."/>
            <person name="Pagani I."/>
            <person name="Orellana R."/>
            <person name="Lovley D."/>
            <person name="Woyke T."/>
        </authorList>
    </citation>
    <scope>NUCLEOTIDE SEQUENCE [LARGE SCALE GENOMIC DNA]</scope>
    <source>
        <strain evidence="1 2">2ac9</strain>
    </source>
</reference>
<sequence>MNNMESYQCPFSQSECVTTACMLYDKRLDNCQVSVLAYNLYKLDQTLKQTTDPQKSTFPFPPQRKN</sequence>
<accession>I5AZQ0</accession>
<organism evidence="1 2">
    <name type="scientific">Desulfobacter postgatei 2ac9</name>
    <dbReference type="NCBI Taxonomy" id="879212"/>
    <lineage>
        <taxon>Bacteria</taxon>
        <taxon>Pseudomonadati</taxon>
        <taxon>Thermodesulfobacteriota</taxon>
        <taxon>Desulfobacteria</taxon>
        <taxon>Desulfobacterales</taxon>
        <taxon>Desulfobacteraceae</taxon>
        <taxon>Desulfobacter</taxon>
    </lineage>
</organism>
<dbReference type="Proteomes" id="UP000005778">
    <property type="component" value="Chromosome"/>
</dbReference>